<dbReference type="Proteomes" id="UP000247702">
    <property type="component" value="Unassembled WGS sequence"/>
</dbReference>
<organism evidence="2 3">
    <name type="scientific">Rhizophagus clarus</name>
    <dbReference type="NCBI Taxonomy" id="94130"/>
    <lineage>
        <taxon>Eukaryota</taxon>
        <taxon>Fungi</taxon>
        <taxon>Fungi incertae sedis</taxon>
        <taxon>Mucoromycota</taxon>
        <taxon>Glomeromycotina</taxon>
        <taxon>Glomeromycetes</taxon>
        <taxon>Glomerales</taxon>
        <taxon>Glomeraceae</taxon>
        <taxon>Rhizophagus</taxon>
    </lineage>
</organism>
<evidence type="ECO:0008006" key="4">
    <source>
        <dbReference type="Google" id="ProtNLM"/>
    </source>
</evidence>
<evidence type="ECO:0000313" key="2">
    <source>
        <dbReference type="EMBL" id="GBB84877.1"/>
    </source>
</evidence>
<name>A0A2Z6Q4G7_9GLOM</name>
<dbReference type="AlphaFoldDB" id="A0A2Z6Q4G7"/>
<feature type="compositionally biased region" description="Basic and acidic residues" evidence="1">
    <location>
        <begin position="225"/>
        <end position="235"/>
    </location>
</feature>
<comment type="caution">
    <text evidence="2">The sequence shown here is derived from an EMBL/GenBank/DDBJ whole genome shotgun (WGS) entry which is preliminary data.</text>
</comment>
<gene>
    <name evidence="2" type="ORF">RclHR1_11460004</name>
</gene>
<feature type="region of interest" description="Disordered" evidence="1">
    <location>
        <begin position="429"/>
        <end position="520"/>
    </location>
</feature>
<feature type="compositionally biased region" description="Low complexity" evidence="1">
    <location>
        <begin position="481"/>
        <end position="490"/>
    </location>
</feature>
<feature type="region of interest" description="Disordered" evidence="1">
    <location>
        <begin position="204"/>
        <end position="235"/>
    </location>
</feature>
<sequence>MTTQLIVDENTGFDAIYEQVQRATLMNDFFDTFMTLLDDQSFGWALKHSSLFAKDASKEEYQGYLGNFLPEIIKERLNKIADKRKYGKNLLYILYRASFLIHEDAFKTAAALYKDNGKIKDILVDSDSDVSYDPNRLSDEFMDMEISMNKEHQSQSSAASSNTNQNEEGDLQKRDKQKAKIVEQVIPDTPAPELVPVVIPQPQVAPQSTSTSSLKPTAKPFVSRTKGEKSREKTNDLGKDATQIITGYRPNPSLCQYVRDILIYDVPAKWENITLLDYLKAWGNVISVTVKKQKKYKTVRCKLEIMHAFDTWERDHLWIAPLGPVVVRWFPASWSLKERKERERFQAAVQGPPESFTADALAVKKHLTNFINPLHIKAFKEVKNPDGTRKMIAYFESWEDLQNILSKESFWNGAKLSWYRHTVPSFITRRKGSQRSNSNRQDEPNKLNQDPLSKRTKTSSGSKAGSPATGSNRVPIRSPPKDSSQSSSGNKTGGKNKKSQKTKDKSTATSPPKKLSKRQLHAEIVEIKTVLMDFIQKQSQT</sequence>
<feature type="region of interest" description="Disordered" evidence="1">
    <location>
        <begin position="149"/>
        <end position="177"/>
    </location>
</feature>
<evidence type="ECO:0000256" key="1">
    <source>
        <dbReference type="SAM" id="MobiDB-lite"/>
    </source>
</evidence>
<feature type="compositionally biased region" description="Polar residues" evidence="1">
    <location>
        <begin position="458"/>
        <end position="472"/>
    </location>
</feature>
<evidence type="ECO:0000313" key="3">
    <source>
        <dbReference type="Proteomes" id="UP000247702"/>
    </source>
</evidence>
<proteinExistence type="predicted"/>
<reference evidence="2 3" key="1">
    <citation type="submission" date="2017-11" db="EMBL/GenBank/DDBJ databases">
        <title>The genome of Rhizophagus clarus HR1 reveals common genetic basis of auxotrophy among arbuscular mycorrhizal fungi.</title>
        <authorList>
            <person name="Kobayashi Y."/>
        </authorList>
    </citation>
    <scope>NUCLEOTIDE SEQUENCE [LARGE SCALE GENOMIC DNA]</scope>
    <source>
        <strain evidence="2 3">HR1</strain>
    </source>
</reference>
<protein>
    <recommendedName>
        <fullName evidence="4">RRM domain-containing protein</fullName>
    </recommendedName>
</protein>
<accession>A0A2Z6Q4G7</accession>
<keyword evidence="3" id="KW-1185">Reference proteome</keyword>
<dbReference type="EMBL" id="BEXD01000165">
    <property type="protein sequence ID" value="GBB84877.1"/>
    <property type="molecule type" value="Genomic_DNA"/>
</dbReference>